<keyword evidence="6 24" id="KW-0808">Transferase</keyword>
<dbReference type="GO" id="GO:0032580">
    <property type="term" value="C:Golgi cisterna membrane"/>
    <property type="evidence" value="ECO:0007669"/>
    <property type="project" value="UniProtKB-SubCell"/>
</dbReference>
<comment type="subcellular location">
    <subcellularLocation>
        <location evidence="24">Golgi apparatus</location>
        <location evidence="24">Golgi stack membrane</location>
        <topology evidence="24">Single-pass type II membrane protein</topology>
    </subcellularLocation>
    <subcellularLocation>
        <location evidence="21">Golgi apparatus</location>
        <location evidence="21">trans-Golgi network membrane</location>
        <topology evidence="21">Single-pass type II membrane protein</topology>
    </subcellularLocation>
</comment>
<comment type="catalytic activity">
    <reaction evidence="23">
        <text>an alpha-L-Fuc-(1-&gt;2)-beta-D-Gal-(1-&gt;4)-beta-D-GlcNAc derivative + GDP-beta-L-fucose = an alpha-L-Fuc-(1-&gt;2)-beta-D-Gal-(1-&gt;4)-[alpha-L-Fuc-(1-&gt;3)]-beta-D-GlcNAc derivative + GDP + H(+)</text>
        <dbReference type="Rhea" id="RHEA:77191"/>
        <dbReference type="ChEBI" id="CHEBI:15378"/>
        <dbReference type="ChEBI" id="CHEBI:57273"/>
        <dbReference type="ChEBI" id="CHEBI:58189"/>
        <dbReference type="ChEBI" id="CHEBI:133510"/>
        <dbReference type="ChEBI" id="CHEBI:195560"/>
    </reaction>
    <physiologicalReaction direction="left-to-right" evidence="23">
        <dbReference type="Rhea" id="RHEA:77192"/>
    </physiologicalReaction>
</comment>
<evidence type="ECO:0000256" key="4">
    <source>
        <dbReference type="ARBA" id="ARBA00011738"/>
    </source>
</evidence>
<reference evidence="27 28" key="2">
    <citation type="submission" date="2017-04" db="EMBL/GenBank/DDBJ databases">
        <title>CpG methylation of centromeres and impact of large insertions on vertebrate speciation.</title>
        <authorList>
            <person name="Ichikawa K."/>
            <person name="Yoshimura J."/>
            <person name="Morishita S."/>
        </authorList>
    </citation>
    <scope>NUCLEOTIDE SEQUENCE</scope>
    <source>
        <strain evidence="27 28">HSOK</strain>
    </source>
</reference>
<evidence type="ECO:0000313" key="28">
    <source>
        <dbReference type="Proteomes" id="UP000265200"/>
    </source>
</evidence>
<evidence type="ECO:0000256" key="13">
    <source>
        <dbReference type="ARBA" id="ARBA00023157"/>
    </source>
</evidence>
<comment type="catalytic activity">
    <reaction evidence="15">
        <text>a beta-D-galactosyl-(1-&gt;4)-N-acetyl-beta-D-glucosaminyl derivative + GDP-beta-L-fucose = a beta-D-galactosyl-(1-&gt;4)-[alpha-L-fucosyl-(1-&gt;3)]-N-acetyl-beta-D-glucosaminyl derivative + GDP + H(+)</text>
        <dbReference type="Rhea" id="RHEA:14257"/>
        <dbReference type="ChEBI" id="CHEBI:15378"/>
        <dbReference type="ChEBI" id="CHEBI:57273"/>
        <dbReference type="ChEBI" id="CHEBI:58189"/>
        <dbReference type="ChEBI" id="CHEBI:133507"/>
        <dbReference type="ChEBI" id="CHEBI:137941"/>
        <dbReference type="EC" id="2.4.1.152"/>
    </reaction>
    <physiologicalReaction direction="left-to-right" evidence="15">
        <dbReference type="Rhea" id="RHEA:14258"/>
    </physiologicalReaction>
</comment>
<comment type="catalytic activity">
    <reaction evidence="17">
        <text>an alpha-Neu5Ac-(2-&gt;3)-beta-D-Gal-(1-&gt;4)-beta-D-GlcNAc-(1-&gt;3)-beta-D-Gal-(1-&gt;4)-beta-D-GlcNAc derivative + GDP-beta-L-fucose = an alpha-Neu5Ac-(2-&gt;3)-beta-D-Gal-(1-&gt;4)-beta-D-GlcNAc-(1-&gt;3)-beta-D-Gal-(1-&gt;4)-[alpha-L-Fuc-(1-&gt;3)]-beta-D-GlcNAc derivative + GDP + H(+)</text>
        <dbReference type="Rhea" id="RHEA:68044"/>
        <dbReference type="ChEBI" id="CHEBI:15378"/>
        <dbReference type="ChEBI" id="CHEBI:57273"/>
        <dbReference type="ChEBI" id="CHEBI:58189"/>
        <dbReference type="ChEBI" id="CHEBI:145343"/>
        <dbReference type="ChEBI" id="CHEBI:176900"/>
    </reaction>
    <physiologicalReaction direction="left-to-right" evidence="17">
        <dbReference type="Rhea" id="RHEA:68045"/>
    </physiologicalReaction>
</comment>
<evidence type="ECO:0000256" key="6">
    <source>
        <dbReference type="ARBA" id="ARBA00022679"/>
    </source>
</evidence>
<dbReference type="Pfam" id="PF00852">
    <property type="entry name" value="Glyco_transf_10"/>
    <property type="match status" value="1"/>
</dbReference>
<dbReference type="Proteomes" id="UP000265200">
    <property type="component" value="Chromosome 22"/>
</dbReference>
<evidence type="ECO:0000256" key="2">
    <source>
        <dbReference type="ARBA" id="ARBA00004934"/>
    </source>
</evidence>
<evidence type="ECO:0000256" key="1">
    <source>
        <dbReference type="ARBA" id="ARBA00004922"/>
    </source>
</evidence>
<reference evidence="27" key="4">
    <citation type="submission" date="2025-09" db="UniProtKB">
        <authorList>
            <consortium name="Ensembl"/>
        </authorList>
    </citation>
    <scope>IDENTIFICATION</scope>
    <source>
        <strain evidence="27">HSOK</strain>
    </source>
</reference>
<evidence type="ECO:0000259" key="25">
    <source>
        <dbReference type="Pfam" id="PF00852"/>
    </source>
</evidence>
<reference key="1">
    <citation type="journal article" date="2007" name="Nature">
        <title>The medaka draft genome and insights into vertebrate genome evolution.</title>
        <authorList>
            <person name="Kasahara M."/>
            <person name="Naruse K."/>
            <person name="Sasaki S."/>
            <person name="Nakatani Y."/>
            <person name="Qu W."/>
            <person name="Ahsan B."/>
            <person name="Yamada T."/>
            <person name="Nagayasu Y."/>
            <person name="Doi K."/>
            <person name="Kasai Y."/>
            <person name="Jindo T."/>
            <person name="Kobayashi D."/>
            <person name="Shimada A."/>
            <person name="Toyoda A."/>
            <person name="Kuroki Y."/>
            <person name="Fujiyama A."/>
            <person name="Sasaki T."/>
            <person name="Shimizu A."/>
            <person name="Asakawa S."/>
            <person name="Shimizu N."/>
            <person name="Hashimoto S."/>
            <person name="Yang J."/>
            <person name="Lee Y."/>
            <person name="Matsushima K."/>
            <person name="Sugano S."/>
            <person name="Sakaizumi M."/>
            <person name="Narita T."/>
            <person name="Ohishi K."/>
            <person name="Haga S."/>
            <person name="Ohta F."/>
            <person name="Nomoto H."/>
            <person name="Nogata K."/>
            <person name="Morishita T."/>
            <person name="Endo T."/>
            <person name="Shin-I T."/>
            <person name="Takeda H."/>
            <person name="Morishita S."/>
            <person name="Kohara Y."/>
        </authorList>
    </citation>
    <scope>NUCLEOTIDE SEQUENCE [LARGE SCALE GENOMIC DNA]</scope>
    <source>
        <strain>Hd-rR</strain>
    </source>
</reference>
<keyword evidence="7 24" id="KW-0812">Transmembrane</keyword>
<dbReference type="InterPro" id="IPR001503">
    <property type="entry name" value="Glyco_trans_10"/>
</dbReference>
<comment type="catalytic activity">
    <reaction evidence="22">
        <text>beta-D-Gal-(1-&gt;4)-beta-D-GlcNAc-(1-&gt;3)-beta-D-Gal-(1-&gt;4)-D-Glc + GDP-beta-L-fucose = beta-D-Gal-(1-&gt;4)-[alpha-L-Fuc-(1-&gt;3)]-beta-D-GlcNAc-(1-&gt;3)-beta-D-Gal-(1-&gt;4)-D-Glc + GDP + H(+)</text>
        <dbReference type="Rhea" id="RHEA:77187"/>
        <dbReference type="ChEBI" id="CHEBI:15378"/>
        <dbReference type="ChEBI" id="CHEBI:57273"/>
        <dbReference type="ChEBI" id="CHEBI:58189"/>
        <dbReference type="ChEBI" id="CHEBI:60239"/>
        <dbReference type="ChEBI" id="CHEBI:61352"/>
    </reaction>
    <physiologicalReaction direction="left-to-right" evidence="22">
        <dbReference type="Rhea" id="RHEA:77188"/>
    </physiologicalReaction>
</comment>
<evidence type="ECO:0000256" key="9">
    <source>
        <dbReference type="ARBA" id="ARBA00022989"/>
    </source>
</evidence>
<dbReference type="SUPFAM" id="SSF53756">
    <property type="entry name" value="UDP-Glycosyltransferase/glycogen phosphorylase"/>
    <property type="match status" value="1"/>
</dbReference>
<evidence type="ECO:0000256" key="14">
    <source>
        <dbReference type="ARBA" id="ARBA00023180"/>
    </source>
</evidence>
<keyword evidence="5 24" id="KW-0328">Glycosyltransferase</keyword>
<evidence type="ECO:0000313" key="27">
    <source>
        <dbReference type="Ensembl" id="ENSORLP00015014147.1"/>
    </source>
</evidence>
<name>A0A3P9I2H1_ORYLA</name>
<dbReference type="PANTHER" id="PTHR11929">
    <property type="entry name" value="ALPHA- 1,3 -FUCOSYLTRANSFERASE"/>
    <property type="match status" value="1"/>
</dbReference>
<evidence type="ECO:0000256" key="21">
    <source>
        <dbReference type="ARBA" id="ARBA00037848"/>
    </source>
</evidence>
<dbReference type="InterPro" id="IPR031481">
    <property type="entry name" value="Glyco_tran_10_N"/>
</dbReference>
<keyword evidence="11" id="KW-0443">Lipid metabolism</keyword>
<dbReference type="Pfam" id="PF17039">
    <property type="entry name" value="Glyco_tran_10_N"/>
    <property type="match status" value="1"/>
</dbReference>
<dbReference type="InterPro" id="IPR055270">
    <property type="entry name" value="Glyco_tran_10_C"/>
</dbReference>
<evidence type="ECO:0000256" key="5">
    <source>
        <dbReference type="ARBA" id="ARBA00022676"/>
    </source>
</evidence>
<keyword evidence="9 24" id="KW-1133">Transmembrane helix</keyword>
<dbReference type="AlphaFoldDB" id="A0A3P9I2H1"/>
<evidence type="ECO:0000256" key="7">
    <source>
        <dbReference type="ARBA" id="ARBA00022692"/>
    </source>
</evidence>
<dbReference type="InterPro" id="IPR038577">
    <property type="entry name" value="GT10-like_C_sf"/>
</dbReference>
<comment type="catalytic activity">
    <reaction evidence="16">
        <text>alpha-D-galactosyl-(1-&gt;3)-beta-D-galactosyl-(1-&gt;4)-N-acetyl-beta-D-glucosaminyl-(1-&gt;3)-beta-D-galactosyl-(1-&gt;4)-beta-D-glucosyl-(1&lt;-&gt;1')-ceramide + GDP-beta-L-fucose = a neolactoside IV(3)-alpha-Gal,III(3)-alpha-Fuc-nLc4Cer + GDP + H(+)</text>
        <dbReference type="Rhea" id="RHEA:48380"/>
        <dbReference type="ChEBI" id="CHEBI:15378"/>
        <dbReference type="ChEBI" id="CHEBI:57273"/>
        <dbReference type="ChEBI" id="CHEBI:58189"/>
        <dbReference type="ChEBI" id="CHEBI:90380"/>
        <dbReference type="ChEBI" id="CHEBI:90381"/>
    </reaction>
    <physiologicalReaction direction="left-to-right" evidence="16">
        <dbReference type="Rhea" id="RHEA:48381"/>
    </physiologicalReaction>
</comment>
<comment type="subunit">
    <text evidence="4">Homodimer.</text>
</comment>
<dbReference type="PANTHER" id="PTHR11929:SF10">
    <property type="entry name" value="4-GALACTOSYL-N-ACETYLGLUCOSAMINIDE 3-ALPHA-L-FUCOSYLTRANSFERASE 9"/>
    <property type="match status" value="1"/>
</dbReference>
<comment type="pathway">
    <text evidence="1">Protein modification; protein glycosylation.</text>
</comment>
<evidence type="ECO:0000259" key="26">
    <source>
        <dbReference type="Pfam" id="PF17039"/>
    </source>
</evidence>
<protein>
    <recommendedName>
        <fullName evidence="24">Fucosyltransferase</fullName>
        <ecNumber evidence="24">2.4.1.-</ecNumber>
    </recommendedName>
</protein>
<evidence type="ECO:0000256" key="15">
    <source>
        <dbReference type="ARBA" id="ARBA00029329"/>
    </source>
</evidence>
<evidence type="ECO:0000256" key="23">
    <source>
        <dbReference type="ARBA" id="ARBA00043838"/>
    </source>
</evidence>
<feature type="transmembrane region" description="Helical" evidence="24">
    <location>
        <begin position="12"/>
        <end position="31"/>
    </location>
</feature>
<comment type="catalytic activity">
    <reaction evidence="19">
        <text>an N-acetyl-alpha-neuraminyl-(2-&gt;3)-beta-D-galactosyl-(1-&gt;4)-N-acetyl-beta-D-glucosaminyl derivative + GDP-beta-L-fucose = an alpha-Neu5Ac-(2-&gt;3)-beta-D-Gal-(1-&gt;4)-[alpha-L-Fuc-(1-&gt;3)]-beta-D-GlcNAc derivative + GDP + H(+)</text>
        <dbReference type="Rhea" id="RHEA:56076"/>
        <dbReference type="ChEBI" id="CHEBI:15378"/>
        <dbReference type="ChEBI" id="CHEBI:57273"/>
        <dbReference type="ChEBI" id="CHEBI:58189"/>
        <dbReference type="ChEBI" id="CHEBI:136545"/>
        <dbReference type="ChEBI" id="CHEBI:139509"/>
    </reaction>
    <physiologicalReaction direction="left-to-right" evidence="19">
        <dbReference type="Rhea" id="RHEA:56077"/>
    </physiologicalReaction>
</comment>
<evidence type="ECO:0000256" key="8">
    <source>
        <dbReference type="ARBA" id="ARBA00022968"/>
    </source>
</evidence>
<evidence type="ECO:0000256" key="12">
    <source>
        <dbReference type="ARBA" id="ARBA00023136"/>
    </source>
</evidence>
<evidence type="ECO:0000256" key="20">
    <source>
        <dbReference type="ARBA" id="ARBA00036757"/>
    </source>
</evidence>
<comment type="catalytic activity">
    <reaction evidence="18">
        <text>alpha-N-glycoloylneuraminosyl-(2-&gt;3)-beta-D-galactosyl-(1-&gt;4)-N-acetyl-beta-D-glucosaminyl-(1-&gt;3)-beta-D-galactosyl-(1-&gt;4)-N-acetyl-beta-D-glucosaminyl-(1-&gt;3)-beta-D-galactosyl-(1-&gt;4)-beta-D-glucosyl-(1&lt;-&gt;1')-ceramide + GDP-beta-L-fucose = alpha-N-glycoloylneuraminosyl-(2-&gt;3)-beta-D-galactosyl-(1-&gt;4)-N-acetyl-beta-D-glucosaminyl-(1-&gt;3)-beta-D-galactosyl-(1-&gt;4)-[alpha-L-fucosyl-(1-&gt;3)]-N-acetyl-beta-D-glucosaminyl-(1-&gt;3)-beta-D-galactosyl-(1-&gt;4)-beta-D-glucosyl-(1&lt;-&gt;1')-ceramide + GDP + H(+)</text>
        <dbReference type="Rhea" id="RHEA:48388"/>
        <dbReference type="ChEBI" id="CHEBI:15378"/>
        <dbReference type="ChEBI" id="CHEBI:57273"/>
        <dbReference type="ChEBI" id="CHEBI:58189"/>
        <dbReference type="ChEBI" id="CHEBI:90383"/>
        <dbReference type="ChEBI" id="CHEBI:90384"/>
    </reaction>
    <physiologicalReaction direction="left-to-right" evidence="18">
        <dbReference type="Rhea" id="RHEA:48389"/>
    </physiologicalReaction>
</comment>
<reference evidence="27" key="3">
    <citation type="submission" date="2025-08" db="UniProtKB">
        <authorList>
            <consortium name="Ensembl"/>
        </authorList>
    </citation>
    <scope>IDENTIFICATION</scope>
    <source>
        <strain evidence="27">HSOK</strain>
    </source>
</reference>
<feature type="domain" description="Fucosyltransferase N-terminal" evidence="26">
    <location>
        <begin position="80"/>
        <end position="187"/>
    </location>
</feature>
<proteinExistence type="inferred from homology"/>
<keyword evidence="13" id="KW-1015">Disulfide bond</keyword>
<dbReference type="Ensembl" id="ENSORLT00015033367.1">
    <property type="protein sequence ID" value="ENSORLP00015014147.1"/>
    <property type="gene ID" value="ENSORLG00015015064.1"/>
</dbReference>
<keyword evidence="8" id="KW-0735">Signal-anchor</keyword>
<keyword evidence="10 24" id="KW-0333">Golgi apparatus</keyword>
<dbReference type="GO" id="GO:0017083">
    <property type="term" value="F:4-galactosyl-N-acetylglucosaminide 3-alpha-L-fucosyltransferase activity"/>
    <property type="evidence" value="ECO:0007669"/>
    <property type="project" value="UniProtKB-EC"/>
</dbReference>
<comment type="similarity">
    <text evidence="3 24">Belongs to the glycosyltransferase 10 family.</text>
</comment>
<dbReference type="GO" id="GO:0006629">
    <property type="term" value="P:lipid metabolic process"/>
    <property type="evidence" value="ECO:0007669"/>
    <property type="project" value="UniProtKB-KW"/>
</dbReference>
<dbReference type="UniPathway" id="UPA00378"/>
<keyword evidence="12 24" id="KW-0472">Membrane</keyword>
<dbReference type="FunFam" id="3.40.50.11660:FF:000001">
    <property type="entry name" value="alpha-(1,3)-fucosyltransferase 9"/>
    <property type="match status" value="1"/>
</dbReference>
<evidence type="ECO:0000256" key="10">
    <source>
        <dbReference type="ARBA" id="ARBA00023034"/>
    </source>
</evidence>
<keyword evidence="14" id="KW-0325">Glycoprotein</keyword>
<evidence type="ECO:0000256" key="16">
    <source>
        <dbReference type="ARBA" id="ARBA00036053"/>
    </source>
</evidence>
<evidence type="ECO:0000256" key="22">
    <source>
        <dbReference type="ARBA" id="ARBA00043828"/>
    </source>
</evidence>
<feature type="domain" description="Fucosyltransferase C-terminal" evidence="25">
    <location>
        <begin position="201"/>
        <end position="374"/>
    </location>
</feature>
<comment type="catalytic activity">
    <reaction evidence="20">
        <text>a neolactoside nLc4Cer + GDP-beta-L-fucose = a neolactoside III(3)-alpha-Fuc-nLc4Cer + GDP + H(+)</text>
        <dbReference type="Rhea" id="RHEA:48376"/>
        <dbReference type="ChEBI" id="CHEBI:15378"/>
        <dbReference type="ChEBI" id="CHEBI:57273"/>
        <dbReference type="ChEBI" id="CHEBI:58189"/>
        <dbReference type="ChEBI" id="CHEBI:90376"/>
        <dbReference type="ChEBI" id="CHEBI:90379"/>
    </reaction>
    <physiologicalReaction direction="left-to-right" evidence="20">
        <dbReference type="Rhea" id="RHEA:48377"/>
    </physiologicalReaction>
</comment>
<evidence type="ECO:0000256" key="3">
    <source>
        <dbReference type="ARBA" id="ARBA00008919"/>
    </source>
</evidence>
<comment type="pathway">
    <text evidence="2">Glycolipid biosynthesis.</text>
</comment>
<dbReference type="EC" id="2.4.1.-" evidence="24"/>
<evidence type="ECO:0000256" key="17">
    <source>
        <dbReference type="ARBA" id="ARBA00036234"/>
    </source>
</evidence>
<evidence type="ECO:0000256" key="11">
    <source>
        <dbReference type="ARBA" id="ARBA00023098"/>
    </source>
</evidence>
<evidence type="ECO:0000256" key="19">
    <source>
        <dbReference type="ARBA" id="ARBA00036481"/>
    </source>
</evidence>
<accession>A0A3P9I2H1</accession>
<dbReference type="Gene3D" id="3.40.50.11660">
    <property type="entry name" value="Glycosyl transferase family 10, C-terminal domain"/>
    <property type="match status" value="1"/>
</dbReference>
<evidence type="ECO:0000256" key="24">
    <source>
        <dbReference type="RuleBase" id="RU003832"/>
    </source>
</evidence>
<organism evidence="27 28">
    <name type="scientific">Oryzias latipes</name>
    <name type="common">Japanese rice fish</name>
    <name type="synonym">Japanese killifish</name>
    <dbReference type="NCBI Taxonomy" id="8090"/>
    <lineage>
        <taxon>Eukaryota</taxon>
        <taxon>Metazoa</taxon>
        <taxon>Chordata</taxon>
        <taxon>Craniata</taxon>
        <taxon>Vertebrata</taxon>
        <taxon>Euteleostomi</taxon>
        <taxon>Actinopterygii</taxon>
        <taxon>Neopterygii</taxon>
        <taxon>Teleostei</taxon>
        <taxon>Neoteleostei</taxon>
        <taxon>Acanthomorphata</taxon>
        <taxon>Ovalentaria</taxon>
        <taxon>Atherinomorphae</taxon>
        <taxon>Beloniformes</taxon>
        <taxon>Adrianichthyidae</taxon>
        <taxon>Oryziinae</taxon>
        <taxon>Oryzias</taxon>
    </lineage>
</organism>
<evidence type="ECO:0000256" key="18">
    <source>
        <dbReference type="ARBA" id="ARBA00036295"/>
    </source>
</evidence>
<sequence>MTTPSSQSKFRPILVTVLLLGGFMTFLFMYIKPSPQWLYEPVKSVVCSDQFTSTTEQVTSKNIQSNTTNGQVTSAKSDEKKTILLVWLVPFGQQNDLNFCKSRFNMDYCIITTDKNMYSKADGLLFHHRDIRGDLSNLPQTQRPPYQKWIWFNMESPTHSGNFAGLDKFFNLTLNYHRDADIPARYGYLVKTQNEKKFELPSKSKLVCWIVSNYNPNHARTKYYNELRQHIEVSTFGRGFGRYVSDGDYANIVSGCKFYLSFENSIHKDYITEKMYRPLSLGTVPVVLGTSRQNYEDFVPGDSFIHTNDFKSPKELADYLHVLDKNDTLYMRYLDWKKLYEVKGTAFWIEHACRACEYLRTDNEYKAFRSLRSWYWG</sequence>